<dbReference type="EMBL" id="JBHSPH010000002">
    <property type="protein sequence ID" value="MFC5861616.1"/>
    <property type="molecule type" value="Genomic_DNA"/>
</dbReference>
<keyword evidence="4" id="KW-1185">Reference proteome</keyword>
<proteinExistence type="predicted"/>
<feature type="region of interest" description="Disordered" evidence="1">
    <location>
        <begin position="185"/>
        <end position="228"/>
    </location>
</feature>
<keyword evidence="2" id="KW-0472">Membrane</keyword>
<evidence type="ECO:0000256" key="1">
    <source>
        <dbReference type="SAM" id="MobiDB-lite"/>
    </source>
</evidence>
<accession>A0ABW1ECM2</accession>
<keyword evidence="2" id="KW-0812">Transmembrane</keyword>
<evidence type="ECO:0008006" key="5">
    <source>
        <dbReference type="Google" id="ProtNLM"/>
    </source>
</evidence>
<dbReference type="Proteomes" id="UP001596091">
    <property type="component" value="Unassembled WGS sequence"/>
</dbReference>
<dbReference type="RefSeq" id="WP_263337014.1">
    <property type="nucleotide sequence ID" value="NZ_JAGSYH010000004.1"/>
</dbReference>
<keyword evidence="2" id="KW-1133">Transmembrane helix</keyword>
<dbReference type="InterPro" id="IPR014717">
    <property type="entry name" value="Transl_elong_EF1B/ribsomal_bS6"/>
</dbReference>
<dbReference type="Gene3D" id="3.30.70.60">
    <property type="match status" value="1"/>
</dbReference>
<reference evidence="4" key="1">
    <citation type="journal article" date="2019" name="Int. J. Syst. Evol. Microbiol.">
        <title>The Global Catalogue of Microorganisms (GCM) 10K type strain sequencing project: providing services to taxonomists for standard genome sequencing and annotation.</title>
        <authorList>
            <consortium name="The Broad Institute Genomics Platform"/>
            <consortium name="The Broad Institute Genome Sequencing Center for Infectious Disease"/>
            <person name="Wu L."/>
            <person name="Ma J."/>
        </authorList>
    </citation>
    <scope>NUCLEOTIDE SEQUENCE [LARGE SCALE GENOMIC DNA]</scope>
    <source>
        <strain evidence="4">JCM 4087</strain>
    </source>
</reference>
<protein>
    <recommendedName>
        <fullName evidence="5">Type 4a pilus biogenesis protein PilO</fullName>
    </recommendedName>
</protein>
<sequence>MSQVTEIRERLFSPLGLHGVVCGILAVATIVLGVRFVLDWREISSGNVDAMAQKQAQLNVLEVQTAPLRGLDKKVSEASKQIDAFYDKRVPASWSSLLEQLGDIKNKAGVQLTRAQYVREPGSGDLTEIRIDAGLSGDYVPVMKFINGLERSQTFFVIRTMALSGQQSGTVNLRMQFSTWMRPADAEAGGAPLDTNPGATTQKGREGNKPSGPEDISAVSPAVRPEGL</sequence>
<evidence type="ECO:0000256" key="2">
    <source>
        <dbReference type="SAM" id="Phobius"/>
    </source>
</evidence>
<feature type="transmembrane region" description="Helical" evidence="2">
    <location>
        <begin position="15"/>
        <end position="38"/>
    </location>
</feature>
<evidence type="ECO:0000313" key="3">
    <source>
        <dbReference type="EMBL" id="MFC5861616.1"/>
    </source>
</evidence>
<comment type="caution">
    <text evidence="3">The sequence shown here is derived from an EMBL/GenBank/DDBJ whole genome shotgun (WGS) entry which is preliminary data.</text>
</comment>
<evidence type="ECO:0000313" key="4">
    <source>
        <dbReference type="Proteomes" id="UP001596091"/>
    </source>
</evidence>
<organism evidence="3 4">
    <name type="scientific">Acidicapsa dinghuensis</name>
    <dbReference type="NCBI Taxonomy" id="2218256"/>
    <lineage>
        <taxon>Bacteria</taxon>
        <taxon>Pseudomonadati</taxon>
        <taxon>Acidobacteriota</taxon>
        <taxon>Terriglobia</taxon>
        <taxon>Terriglobales</taxon>
        <taxon>Acidobacteriaceae</taxon>
        <taxon>Acidicapsa</taxon>
    </lineage>
</organism>
<name>A0ABW1ECM2_9BACT</name>
<gene>
    <name evidence="3" type="ORF">ACFPT7_04880</name>
</gene>